<gene>
    <name evidence="2" type="ORF">CONLIGDRAFT_677640</name>
</gene>
<dbReference type="InParanoid" id="A0A1J7JWX2"/>
<dbReference type="AlphaFoldDB" id="A0A1J7JWX2"/>
<keyword evidence="3" id="KW-1185">Reference proteome</keyword>
<evidence type="ECO:0000259" key="1">
    <source>
        <dbReference type="Pfam" id="PF14832"/>
    </source>
</evidence>
<accession>A0A1J7JWX2</accession>
<evidence type="ECO:0000313" key="3">
    <source>
        <dbReference type="Proteomes" id="UP000182658"/>
    </source>
</evidence>
<dbReference type="Proteomes" id="UP000182658">
    <property type="component" value="Unassembled WGS sequence"/>
</dbReference>
<dbReference type="OrthoDB" id="2129288at2759"/>
<reference evidence="2 3" key="1">
    <citation type="submission" date="2016-10" db="EMBL/GenBank/DDBJ databases">
        <title>Draft genome sequence of Coniochaeta ligniaria NRRL30616, a lignocellulolytic fungus for bioabatement of inhibitors in plant biomass hydrolysates.</title>
        <authorList>
            <consortium name="DOE Joint Genome Institute"/>
            <person name="Jimenez D.J."/>
            <person name="Hector R.E."/>
            <person name="Riley R."/>
            <person name="Sun H."/>
            <person name="Grigoriev I.V."/>
            <person name="Van Elsas J.D."/>
            <person name="Nichols N.N."/>
        </authorList>
    </citation>
    <scope>NUCLEOTIDE SEQUENCE [LARGE SCALE GENOMIC DNA]</scope>
    <source>
        <strain evidence="2 3">NRRL 30616</strain>
    </source>
</reference>
<name>A0A1J7JWX2_9PEZI</name>
<protein>
    <recommendedName>
        <fullName evidence="1">Tautomerase cis-CaaD-like domain-containing protein</fullName>
    </recommendedName>
</protein>
<dbReference type="EMBL" id="KV875094">
    <property type="protein sequence ID" value="OIW33900.1"/>
    <property type="molecule type" value="Genomic_DNA"/>
</dbReference>
<dbReference type="Pfam" id="PF14832">
    <property type="entry name" value="Tautomerase_3"/>
    <property type="match status" value="1"/>
</dbReference>
<proteinExistence type="predicted"/>
<dbReference type="InterPro" id="IPR014347">
    <property type="entry name" value="Tautomerase/MIF_sf"/>
</dbReference>
<evidence type="ECO:0000313" key="2">
    <source>
        <dbReference type="EMBL" id="OIW33900.1"/>
    </source>
</evidence>
<feature type="domain" description="Tautomerase cis-CaaD-like" evidence="1">
    <location>
        <begin position="1"/>
        <end position="162"/>
    </location>
</feature>
<dbReference type="Gene3D" id="3.30.429.10">
    <property type="entry name" value="Macrophage Migration Inhibitory Factor"/>
    <property type="match status" value="1"/>
</dbReference>
<sequence>MPLWHIYHPPAVFTDQASKAGLAKNIMSIYTDFGMPAFYVNVIFHPTPGHNVFIGGVPQSLPSGESSAETLPRPFIRLVGEHIAYNHGSNTEGMKQFCDQFDKGQKDLFAVVVKVIKPYIGDKGYDWEYHVDETPTDFWRVQGLKPPPYGSEGMKVWVEANKAVPWEKL</sequence>
<dbReference type="InterPro" id="IPR028116">
    <property type="entry name" value="Cis-CaaD-like"/>
</dbReference>
<organism evidence="2 3">
    <name type="scientific">Coniochaeta ligniaria NRRL 30616</name>
    <dbReference type="NCBI Taxonomy" id="1408157"/>
    <lineage>
        <taxon>Eukaryota</taxon>
        <taxon>Fungi</taxon>
        <taxon>Dikarya</taxon>
        <taxon>Ascomycota</taxon>
        <taxon>Pezizomycotina</taxon>
        <taxon>Sordariomycetes</taxon>
        <taxon>Sordariomycetidae</taxon>
        <taxon>Coniochaetales</taxon>
        <taxon>Coniochaetaceae</taxon>
        <taxon>Coniochaeta</taxon>
    </lineage>
</organism>